<dbReference type="RefSeq" id="WP_379898934.1">
    <property type="nucleotide sequence ID" value="NZ_JBHRTR010000016.1"/>
</dbReference>
<dbReference type="EMBL" id="JBHRTR010000016">
    <property type="protein sequence ID" value="MFC3226800.1"/>
    <property type="molecule type" value="Genomic_DNA"/>
</dbReference>
<accession>A0ABV7KX87</accession>
<reference evidence="2" key="1">
    <citation type="journal article" date="2019" name="Int. J. Syst. Evol. Microbiol.">
        <title>The Global Catalogue of Microorganisms (GCM) 10K type strain sequencing project: providing services to taxonomists for standard genome sequencing and annotation.</title>
        <authorList>
            <consortium name="The Broad Institute Genomics Platform"/>
            <consortium name="The Broad Institute Genome Sequencing Center for Infectious Disease"/>
            <person name="Wu L."/>
            <person name="Ma J."/>
        </authorList>
    </citation>
    <scope>NUCLEOTIDE SEQUENCE [LARGE SCALE GENOMIC DNA]</scope>
    <source>
        <strain evidence="2">KCTC 42964</strain>
    </source>
</reference>
<name>A0ABV7KX87_9PROT</name>
<evidence type="ECO:0000313" key="2">
    <source>
        <dbReference type="Proteomes" id="UP001595528"/>
    </source>
</evidence>
<evidence type="ECO:0000313" key="1">
    <source>
        <dbReference type="EMBL" id="MFC3226800.1"/>
    </source>
</evidence>
<dbReference type="Proteomes" id="UP001595528">
    <property type="component" value="Unassembled WGS sequence"/>
</dbReference>
<proteinExistence type="predicted"/>
<comment type="caution">
    <text evidence="1">The sequence shown here is derived from an EMBL/GenBank/DDBJ whole genome shotgun (WGS) entry which is preliminary data.</text>
</comment>
<sequence length="251" mass="26044">MVKALGSGSPWFRVSDKTKMAHNGVFKFDKKTGFRFPTKVTDEKGKFAASAGPFSFKAEESKESSFTWTPLAAELEVGANFGLKVAASAEAVPGVVQIAWNPALLGADGKKIAAVIAALTGTIAGVTAVTSLKSDTKTGDTAVEISSYAALIAAAAALLALQQNMSFKLNLNPTLGITVHPVLVAEKTEGKEWETGAMDNKTTAYKKSINKTDLLVAVGLMKASGSDNDSSASSVNAVANSNGVALNRNKT</sequence>
<keyword evidence="2" id="KW-1185">Reference proteome</keyword>
<protein>
    <submittedName>
        <fullName evidence="1">Uncharacterized protein</fullName>
    </submittedName>
</protein>
<organism evidence="1 2">
    <name type="scientific">Marinibaculum pumilum</name>
    <dbReference type="NCBI Taxonomy" id="1766165"/>
    <lineage>
        <taxon>Bacteria</taxon>
        <taxon>Pseudomonadati</taxon>
        <taxon>Pseudomonadota</taxon>
        <taxon>Alphaproteobacteria</taxon>
        <taxon>Rhodospirillales</taxon>
        <taxon>Rhodospirillaceae</taxon>
        <taxon>Marinibaculum</taxon>
    </lineage>
</organism>
<gene>
    <name evidence="1" type="ORF">ACFOGJ_06145</name>
</gene>